<evidence type="ECO:0000313" key="2">
    <source>
        <dbReference type="Proteomes" id="UP001156629"/>
    </source>
</evidence>
<protein>
    <submittedName>
        <fullName evidence="1">Uncharacterized protein</fullName>
    </submittedName>
</protein>
<evidence type="ECO:0000313" key="1">
    <source>
        <dbReference type="EMBL" id="GLQ67345.1"/>
    </source>
</evidence>
<dbReference type="Proteomes" id="UP001156629">
    <property type="component" value="Unassembled WGS sequence"/>
</dbReference>
<dbReference type="RefSeq" id="WP_145994780.1">
    <property type="nucleotide sequence ID" value="NZ_BEWP01000020.1"/>
</dbReference>
<accession>A0ABQ5WWA4</accession>
<comment type="caution">
    <text evidence="1">The sequence shown here is derived from an EMBL/GenBank/DDBJ whole genome shotgun (WGS) entry which is preliminary data.</text>
</comment>
<name>A0ABQ5WWA4_9PROT</name>
<organism evidence="1 2">
    <name type="scientific">Gluconobacter kondonii</name>
    <dbReference type="NCBI Taxonomy" id="941463"/>
    <lineage>
        <taxon>Bacteria</taxon>
        <taxon>Pseudomonadati</taxon>
        <taxon>Pseudomonadota</taxon>
        <taxon>Alphaproteobacteria</taxon>
        <taxon>Acetobacterales</taxon>
        <taxon>Acetobacteraceae</taxon>
        <taxon>Gluconobacter</taxon>
    </lineage>
</organism>
<gene>
    <name evidence="1" type="ORF">GCM10007870_29300</name>
</gene>
<reference evidence="2" key="1">
    <citation type="journal article" date="2019" name="Int. J. Syst. Evol. Microbiol.">
        <title>The Global Catalogue of Microorganisms (GCM) 10K type strain sequencing project: providing services to taxonomists for standard genome sequencing and annotation.</title>
        <authorList>
            <consortium name="The Broad Institute Genomics Platform"/>
            <consortium name="The Broad Institute Genome Sequencing Center for Infectious Disease"/>
            <person name="Wu L."/>
            <person name="Ma J."/>
        </authorList>
    </citation>
    <scope>NUCLEOTIDE SEQUENCE [LARGE SCALE GENOMIC DNA]</scope>
    <source>
        <strain evidence="2">NBRC 3266</strain>
    </source>
</reference>
<proteinExistence type="predicted"/>
<keyword evidence="2" id="KW-1185">Reference proteome</keyword>
<dbReference type="GeneID" id="76196186"/>
<sequence length="346" mass="39954">MKRKAKINNILIFIDEPQLLTISASRNTSWLGIAVEKIEGMSEPFFCVRVTKNSLQKYFDGKVDLWGIFKYPSQNGKDMREYMAFDFSEISNNGHFYLNPVSIKEDYFPSKGIFSKHHTEEIDLSLEGLQSQSDNDDEYTVNIDGSWDLSEFSFFGNKVSSVYSFLHCIRTLEHANDDVRAKAIENLKKTFTNHSLEGGFSYVNFYRDLQYNVPANDRLEVREIKYASPGHIKICGQGAAFDDLADSIRDMCDNYYLARNSYTSLIRIMKNHNILNSKLDLKGSLALQGELSKYTEELCQNISLNGLEDIYKSSDNNWIITAKIVMSFYRRIRDLTEFYREGRAKL</sequence>
<dbReference type="EMBL" id="BSNV01000051">
    <property type="protein sequence ID" value="GLQ67345.1"/>
    <property type="molecule type" value="Genomic_DNA"/>
</dbReference>